<evidence type="ECO:0000256" key="6">
    <source>
        <dbReference type="ARBA" id="ARBA00022827"/>
    </source>
</evidence>
<evidence type="ECO:0000256" key="7">
    <source>
        <dbReference type="ARBA" id="ARBA00023002"/>
    </source>
</evidence>
<dbReference type="InterPro" id="IPR002872">
    <property type="entry name" value="Proline_DH_dom"/>
</dbReference>
<protein>
    <recommendedName>
        <fullName evidence="3">proline dehydrogenase</fullName>
        <ecNumber evidence="3">1.5.5.2</ecNumber>
    </recommendedName>
</protein>
<comment type="catalytic activity">
    <reaction evidence="9">
        <text>L-proline + a quinone = (S)-1-pyrroline-5-carboxylate + a quinol + H(+)</text>
        <dbReference type="Rhea" id="RHEA:23784"/>
        <dbReference type="ChEBI" id="CHEBI:15378"/>
        <dbReference type="ChEBI" id="CHEBI:17388"/>
        <dbReference type="ChEBI" id="CHEBI:24646"/>
        <dbReference type="ChEBI" id="CHEBI:60039"/>
        <dbReference type="ChEBI" id="CHEBI:132124"/>
        <dbReference type="EC" id="1.5.5.2"/>
    </reaction>
</comment>
<evidence type="ECO:0000256" key="8">
    <source>
        <dbReference type="ARBA" id="ARBA00023062"/>
    </source>
</evidence>
<evidence type="ECO:0000313" key="11">
    <source>
        <dbReference type="EMBL" id="TDW88194.1"/>
    </source>
</evidence>
<keyword evidence="8" id="KW-0642">Proline metabolism</keyword>
<dbReference type="Pfam" id="PF01619">
    <property type="entry name" value="Pro_dh"/>
    <property type="match status" value="1"/>
</dbReference>
<comment type="caution">
    <text evidence="11">The sequence shown here is derived from an EMBL/GenBank/DDBJ whole genome shotgun (WGS) entry which is preliminary data.</text>
</comment>
<keyword evidence="4" id="KW-0285">Flavoprotein</keyword>
<accession>A0ABY2FCH9</accession>
<dbReference type="InterPro" id="IPR008219">
    <property type="entry name" value="PRODH_bac_arc"/>
</dbReference>
<dbReference type="PANTHER" id="PTHR13914:SF0">
    <property type="entry name" value="PROLINE DEHYDROGENASE 1, MITOCHONDRIAL"/>
    <property type="match status" value="1"/>
</dbReference>
<dbReference type="Gene3D" id="3.20.20.220">
    <property type="match status" value="1"/>
</dbReference>
<evidence type="ECO:0000256" key="9">
    <source>
        <dbReference type="ARBA" id="ARBA00048779"/>
    </source>
</evidence>
<dbReference type="PIRSF" id="PIRSF000196">
    <property type="entry name" value="Pro_dehydrog"/>
    <property type="match status" value="1"/>
</dbReference>
<dbReference type="EMBL" id="SODU01000003">
    <property type="protein sequence ID" value="TDW88194.1"/>
    <property type="molecule type" value="Genomic_DNA"/>
</dbReference>
<sequence length="323" mass="35276">MDTVGNGWLEEEHGVLRRILLGVSRSSQIKKAVSSLPVSSGIVARFVAGETAPEAVLATEKLVSNGLNVTLDHLGENVTDRAAASATANAYLDLLRKLSAAGLTKHAEVSVKLSAVGQALPGDGEKIALENARTICLAARNAGTTVTLDMEDHTTTDSTLGILRELRQDFPETGAVLQAYLRRTESDCRDLAYAGSRVRLCKGAYKEPESVAFQEKRQVDKGYVRAMKVLMNGDGYPMIASHDPRLISIAGALADRANRKPGSYEYQMLFGIRPEEQLRLAGLGHTVRIYIPYGEDWYGYLVRRLAERPANLQFFARSLISKK</sequence>
<evidence type="ECO:0000259" key="10">
    <source>
        <dbReference type="Pfam" id="PF01619"/>
    </source>
</evidence>
<reference evidence="11 12" key="1">
    <citation type="submission" date="2019-03" db="EMBL/GenBank/DDBJ databases">
        <title>Genomic Encyclopedia of Type Strains, Phase III (KMG-III): the genomes of soil and plant-associated and newly described type strains.</title>
        <authorList>
            <person name="Whitman W."/>
        </authorList>
    </citation>
    <scope>NUCLEOTIDE SEQUENCE [LARGE SCALE GENOMIC DNA]</scope>
    <source>
        <strain evidence="11 12">VKMAc-2574</strain>
    </source>
</reference>
<dbReference type="EC" id="1.5.5.2" evidence="3"/>
<proteinExistence type="predicted"/>
<evidence type="ECO:0000256" key="2">
    <source>
        <dbReference type="ARBA" id="ARBA00004739"/>
    </source>
</evidence>
<keyword evidence="7" id="KW-0560">Oxidoreductase</keyword>
<dbReference type="SUPFAM" id="SSF51730">
    <property type="entry name" value="FAD-linked oxidoreductase"/>
    <property type="match status" value="1"/>
</dbReference>
<keyword evidence="6" id="KW-0274">FAD</keyword>
<name>A0ABY2FCH9_9ACTN</name>
<dbReference type="InterPro" id="IPR029041">
    <property type="entry name" value="FAD-linked_oxidoreductase-like"/>
</dbReference>
<dbReference type="Proteomes" id="UP000295060">
    <property type="component" value="Unassembled WGS sequence"/>
</dbReference>
<keyword evidence="12" id="KW-1185">Reference proteome</keyword>
<organism evidence="11 12">
    <name type="scientific">Kribbella pratensis</name>
    <dbReference type="NCBI Taxonomy" id="2512112"/>
    <lineage>
        <taxon>Bacteria</taxon>
        <taxon>Bacillati</taxon>
        <taxon>Actinomycetota</taxon>
        <taxon>Actinomycetes</taxon>
        <taxon>Propionibacteriales</taxon>
        <taxon>Kribbellaceae</taxon>
        <taxon>Kribbella</taxon>
    </lineage>
</organism>
<comment type="pathway">
    <text evidence="2">Amino-acid degradation; L-proline degradation into L-glutamate; L-glutamate from L-proline: step 1/2.</text>
</comment>
<evidence type="ECO:0000313" key="12">
    <source>
        <dbReference type="Proteomes" id="UP000295060"/>
    </source>
</evidence>
<gene>
    <name evidence="11" type="ORF">EV137_6288</name>
</gene>
<feature type="domain" description="Proline dehydrogenase" evidence="10">
    <location>
        <begin position="59"/>
        <end position="316"/>
    </location>
</feature>
<evidence type="ECO:0000256" key="3">
    <source>
        <dbReference type="ARBA" id="ARBA00012695"/>
    </source>
</evidence>
<evidence type="ECO:0000256" key="5">
    <source>
        <dbReference type="ARBA" id="ARBA00022741"/>
    </source>
</evidence>
<evidence type="ECO:0000256" key="4">
    <source>
        <dbReference type="ARBA" id="ARBA00022630"/>
    </source>
</evidence>
<evidence type="ECO:0000256" key="1">
    <source>
        <dbReference type="ARBA" id="ARBA00001974"/>
    </source>
</evidence>
<dbReference type="InterPro" id="IPR015659">
    <property type="entry name" value="Proline_oxidase"/>
</dbReference>
<comment type="cofactor">
    <cofactor evidence="1">
        <name>FAD</name>
        <dbReference type="ChEBI" id="CHEBI:57692"/>
    </cofactor>
</comment>
<keyword evidence="5" id="KW-0547">Nucleotide-binding</keyword>
<dbReference type="PANTHER" id="PTHR13914">
    <property type="entry name" value="PROLINE OXIDASE"/>
    <property type="match status" value="1"/>
</dbReference>